<gene>
    <name evidence="3" type="ORF">J2T22_002581</name>
</gene>
<evidence type="ECO:0000313" key="4">
    <source>
        <dbReference type="Proteomes" id="UP001226389"/>
    </source>
</evidence>
<accession>A0ABT9UID3</accession>
<dbReference type="EMBL" id="JAUSSY010000008">
    <property type="protein sequence ID" value="MDQ0119386.1"/>
    <property type="molecule type" value="Genomic_DNA"/>
</dbReference>
<dbReference type="Proteomes" id="UP001226389">
    <property type="component" value="Unassembled WGS sequence"/>
</dbReference>
<reference evidence="3 4" key="1">
    <citation type="submission" date="2023-07" db="EMBL/GenBank/DDBJ databases">
        <title>Sorghum-associated microbial communities from plants grown in Nebraska, USA.</title>
        <authorList>
            <person name="Schachtman D."/>
        </authorList>
    </citation>
    <scope>NUCLEOTIDE SEQUENCE [LARGE SCALE GENOMIC DNA]</scope>
    <source>
        <strain evidence="3 4">DS994</strain>
    </source>
</reference>
<dbReference type="RefSeq" id="WP_307490924.1">
    <property type="nucleotide sequence ID" value="NZ_JAUSSY010000008.1"/>
</dbReference>
<feature type="compositionally biased region" description="Pro residues" evidence="1">
    <location>
        <begin position="267"/>
        <end position="296"/>
    </location>
</feature>
<protein>
    <submittedName>
        <fullName evidence="3">Uncharacterized protein</fullName>
    </submittedName>
</protein>
<evidence type="ECO:0000313" key="3">
    <source>
        <dbReference type="EMBL" id="MDQ0119386.1"/>
    </source>
</evidence>
<feature type="region of interest" description="Disordered" evidence="1">
    <location>
        <begin position="265"/>
        <end position="312"/>
    </location>
</feature>
<feature type="signal peptide" evidence="2">
    <location>
        <begin position="1"/>
        <end position="23"/>
    </location>
</feature>
<keyword evidence="4" id="KW-1185">Reference proteome</keyword>
<evidence type="ECO:0000256" key="2">
    <source>
        <dbReference type="SAM" id="SignalP"/>
    </source>
</evidence>
<dbReference type="InterPro" id="IPR017853">
    <property type="entry name" value="GH"/>
</dbReference>
<proteinExistence type="predicted"/>
<comment type="caution">
    <text evidence="3">The sequence shown here is derived from an EMBL/GenBank/DDBJ whole genome shotgun (WGS) entry which is preliminary data.</text>
</comment>
<feature type="chain" id="PRO_5046352549" evidence="2">
    <location>
        <begin position="24"/>
        <end position="312"/>
    </location>
</feature>
<name>A0ABT9UID3_9MICC</name>
<organism evidence="3 4">
    <name type="scientific">Pseudarthrobacter defluvii</name>
    <dbReference type="NCBI Taxonomy" id="410837"/>
    <lineage>
        <taxon>Bacteria</taxon>
        <taxon>Bacillati</taxon>
        <taxon>Actinomycetota</taxon>
        <taxon>Actinomycetes</taxon>
        <taxon>Micrococcales</taxon>
        <taxon>Micrococcaceae</taxon>
        <taxon>Pseudarthrobacter</taxon>
    </lineage>
</organism>
<dbReference type="SUPFAM" id="SSF51445">
    <property type="entry name" value="(Trans)glycosidases"/>
    <property type="match status" value="1"/>
</dbReference>
<evidence type="ECO:0000256" key="1">
    <source>
        <dbReference type="SAM" id="MobiDB-lite"/>
    </source>
</evidence>
<keyword evidence="2" id="KW-0732">Signal</keyword>
<sequence length="312" mass="32157">MKPIRLLLAACLLMTWQAGPAHAESDSALQGGGPLGNDISWPQCGSDLPAPPAFAIVGVNGGRPDTVNPCLDAQLAWADQSAESASGTPAAVYVNTAATGPAEGLWWPADNTSGGAAVSNPYGLCDGTASPACAYVHGYAMAAVDAAILKGVDGGGVRRLWWLDVETGNSWLWDKAANAAELEGMTAYLQGTGADVGIYSTSYQFGEIVGGVSPGSNLYALRNWLAGPDSAWSAREYCASDPLTPGGTVTTTQFTENNLDYNYRCPGAPPAPAPAPVPAPPPQPAPQPSPPAPQPEQPRSTRYVELHAAQIS</sequence>